<dbReference type="PANTHER" id="PTHR30606:SF9">
    <property type="entry name" value="LIPID A BIOSYNTHESIS LAUROYLTRANSFERASE"/>
    <property type="match status" value="1"/>
</dbReference>
<dbReference type="GO" id="GO:0016746">
    <property type="term" value="F:acyltransferase activity"/>
    <property type="evidence" value="ECO:0007669"/>
    <property type="project" value="UniProtKB-KW"/>
</dbReference>
<evidence type="ECO:0000256" key="5">
    <source>
        <dbReference type="ARBA" id="ARBA00022692"/>
    </source>
</evidence>
<comment type="subcellular location">
    <subcellularLocation>
        <location evidence="1">Cell inner membrane</location>
    </subcellularLocation>
</comment>
<reference evidence="11" key="1">
    <citation type="journal article" date="2019" name="Int. J. Syst. Evol. Microbiol.">
        <title>The Global Catalogue of Microorganisms (GCM) 10K type strain sequencing project: providing services to taxonomists for standard genome sequencing and annotation.</title>
        <authorList>
            <consortium name="The Broad Institute Genomics Platform"/>
            <consortium name="The Broad Institute Genome Sequencing Center for Infectious Disease"/>
            <person name="Wu L."/>
            <person name="Ma J."/>
        </authorList>
    </citation>
    <scope>NUCLEOTIDE SEQUENCE [LARGE SCALE GENOMIC DNA]</scope>
    <source>
        <strain evidence="11">JCM 15896</strain>
    </source>
</reference>
<evidence type="ECO:0000256" key="9">
    <source>
        <dbReference type="ARBA" id="ARBA00023315"/>
    </source>
</evidence>
<keyword evidence="9 10" id="KW-0012">Acyltransferase</keyword>
<evidence type="ECO:0000313" key="11">
    <source>
        <dbReference type="Proteomes" id="UP001500359"/>
    </source>
</evidence>
<organism evidence="10 11">
    <name type="scientific">Aliiglaciecola litoralis</name>
    <dbReference type="NCBI Taxonomy" id="582857"/>
    <lineage>
        <taxon>Bacteria</taxon>
        <taxon>Pseudomonadati</taxon>
        <taxon>Pseudomonadota</taxon>
        <taxon>Gammaproteobacteria</taxon>
        <taxon>Alteromonadales</taxon>
        <taxon>Alteromonadaceae</taxon>
        <taxon>Aliiglaciecola</taxon>
    </lineage>
</organism>
<keyword evidence="5" id="KW-0812">Transmembrane</keyword>
<dbReference type="PIRSF" id="PIRSF026649">
    <property type="entry name" value="MsbB"/>
    <property type="match status" value="1"/>
</dbReference>
<name>A0ABP3WXD9_9ALTE</name>
<evidence type="ECO:0000256" key="7">
    <source>
        <dbReference type="ARBA" id="ARBA00022989"/>
    </source>
</evidence>
<evidence type="ECO:0000256" key="2">
    <source>
        <dbReference type="ARBA" id="ARBA00022475"/>
    </source>
</evidence>
<keyword evidence="2" id="KW-1003">Cell membrane</keyword>
<dbReference type="Pfam" id="PF03279">
    <property type="entry name" value="Lip_A_acyltrans"/>
    <property type="match status" value="1"/>
</dbReference>
<keyword evidence="7" id="KW-1133">Transmembrane helix</keyword>
<keyword evidence="3" id="KW-0997">Cell inner membrane</keyword>
<comment type="caution">
    <text evidence="10">The sequence shown here is derived from an EMBL/GenBank/DDBJ whole genome shotgun (WGS) entry which is preliminary data.</text>
</comment>
<dbReference type="PANTHER" id="PTHR30606">
    <property type="entry name" value="LIPID A BIOSYNTHESIS LAUROYL ACYLTRANSFERASE"/>
    <property type="match status" value="1"/>
</dbReference>
<keyword evidence="4" id="KW-0808">Transferase</keyword>
<accession>A0ABP3WXD9</accession>
<keyword evidence="11" id="KW-1185">Reference proteome</keyword>
<keyword evidence="8" id="KW-0472">Membrane</keyword>
<dbReference type="CDD" id="cd07984">
    <property type="entry name" value="LPLAT_LABLAT-like"/>
    <property type="match status" value="1"/>
</dbReference>
<evidence type="ECO:0000256" key="6">
    <source>
        <dbReference type="ARBA" id="ARBA00022985"/>
    </source>
</evidence>
<gene>
    <name evidence="10" type="primary">lpxL</name>
    <name evidence="10" type="ORF">GCM10009114_20520</name>
</gene>
<dbReference type="Proteomes" id="UP001500359">
    <property type="component" value="Unassembled WGS sequence"/>
</dbReference>
<dbReference type="InterPro" id="IPR011920">
    <property type="entry name" value="Lipid_A_LpxL_LpxP"/>
</dbReference>
<evidence type="ECO:0000256" key="8">
    <source>
        <dbReference type="ARBA" id="ARBA00023136"/>
    </source>
</evidence>
<dbReference type="NCBIfam" id="TIGR02207">
    <property type="entry name" value="lipid_A_htrB"/>
    <property type="match status" value="1"/>
</dbReference>
<evidence type="ECO:0000313" key="10">
    <source>
        <dbReference type="EMBL" id="GAA0856891.1"/>
    </source>
</evidence>
<keyword evidence="6" id="KW-0448">Lipopolysaccharide biosynthesis</keyword>
<protein>
    <submittedName>
        <fullName evidence="10">LpxL/LpxP family Kdo(2)-lipid IV(A) lauroyl/palmitoleoyl acyltransferase</fullName>
    </submittedName>
</protein>
<sequence length="263" mass="30421">MGKILAKVAKKRVDVAKRNLELCFPQKNPQQIQHMVDENLDHAGMAILEASMGWWWPDWRVRKHGEIEGYEHVQAILDKGKGVLGLAIHNMNLELGCRIAGVHHPSVAFYRKHNNPLMEYMQYRGRARSNKYMIHKRNVKGLIEALDQQEVCFYLPDQDYGRNRSEFVPFFAVDKVASTKGTLLFAKESNCETVFIVSIRTDSGYKVKFVPGLKDFPSGDDIKDITRINEKVEELVEIAPAQYLWMHKRFKTRPNETDPSLYE</sequence>
<evidence type="ECO:0000256" key="1">
    <source>
        <dbReference type="ARBA" id="ARBA00004533"/>
    </source>
</evidence>
<proteinExistence type="predicted"/>
<dbReference type="InterPro" id="IPR004960">
    <property type="entry name" value="LipA_acyltrans"/>
</dbReference>
<evidence type="ECO:0000256" key="3">
    <source>
        <dbReference type="ARBA" id="ARBA00022519"/>
    </source>
</evidence>
<dbReference type="EMBL" id="BAAAFD010000005">
    <property type="protein sequence ID" value="GAA0856891.1"/>
    <property type="molecule type" value="Genomic_DNA"/>
</dbReference>
<evidence type="ECO:0000256" key="4">
    <source>
        <dbReference type="ARBA" id="ARBA00022679"/>
    </source>
</evidence>